<gene>
    <name evidence="1" type="ORF">WCV65_08660</name>
</gene>
<sequence>MPEFYANEIHFTIIQDHYIPQQLHPYQLQALKRDYRAMLEENKHDPIKLEAAQKAFKRVLNSIGYHMEIKNSPSAQM</sequence>
<evidence type="ECO:0000313" key="2">
    <source>
        <dbReference type="Proteomes" id="UP001377337"/>
    </source>
</evidence>
<organism evidence="1 2">
    <name type="scientific">Metabacillus sediminis</name>
    <dbReference type="NCBI Taxonomy" id="3117746"/>
    <lineage>
        <taxon>Bacteria</taxon>
        <taxon>Bacillati</taxon>
        <taxon>Bacillota</taxon>
        <taxon>Bacilli</taxon>
        <taxon>Bacillales</taxon>
        <taxon>Bacillaceae</taxon>
        <taxon>Metabacillus</taxon>
    </lineage>
</organism>
<evidence type="ECO:0008006" key="3">
    <source>
        <dbReference type="Google" id="ProtNLM"/>
    </source>
</evidence>
<dbReference type="RefSeq" id="WP_338781626.1">
    <property type="nucleotide sequence ID" value="NZ_CP147407.1"/>
</dbReference>
<dbReference type="EMBL" id="CP147407">
    <property type="protein sequence ID" value="WXB98528.1"/>
    <property type="molecule type" value="Genomic_DNA"/>
</dbReference>
<accession>A0ABZ2NL80</accession>
<reference evidence="1 2" key="1">
    <citation type="submission" date="2024-02" db="EMBL/GenBank/DDBJ databases">
        <title>Seven novel Bacillus-like species.</title>
        <authorList>
            <person name="Liu G."/>
        </authorList>
    </citation>
    <scope>NUCLEOTIDE SEQUENCE [LARGE SCALE GENOMIC DNA]</scope>
    <source>
        <strain evidence="1 2">FJAT-52054</strain>
    </source>
</reference>
<keyword evidence="2" id="KW-1185">Reference proteome</keyword>
<protein>
    <recommendedName>
        <fullName evidence="3">GrpB family protein</fullName>
    </recommendedName>
</protein>
<name>A0ABZ2NL80_9BACI</name>
<proteinExistence type="predicted"/>
<dbReference type="Proteomes" id="UP001377337">
    <property type="component" value="Chromosome"/>
</dbReference>
<evidence type="ECO:0000313" key="1">
    <source>
        <dbReference type="EMBL" id="WXB98528.1"/>
    </source>
</evidence>